<evidence type="ECO:0000313" key="5">
    <source>
        <dbReference type="Proteomes" id="UP000183255"/>
    </source>
</evidence>
<feature type="domain" description="Thioredoxin" evidence="3">
    <location>
        <begin position="74"/>
        <end position="219"/>
    </location>
</feature>
<feature type="compositionally biased region" description="Low complexity" evidence="1">
    <location>
        <begin position="44"/>
        <end position="55"/>
    </location>
</feature>
<gene>
    <name evidence="4" type="ORF">SAMN05421804_101580</name>
</gene>
<dbReference type="AlphaFoldDB" id="A0A1G8HHH3"/>
<feature type="region of interest" description="Disordered" evidence="1">
    <location>
        <begin position="35"/>
        <end position="69"/>
    </location>
</feature>
<dbReference type="InterPro" id="IPR050553">
    <property type="entry name" value="Thioredoxin_ResA/DsbE_sf"/>
</dbReference>
<evidence type="ECO:0000259" key="3">
    <source>
        <dbReference type="PROSITE" id="PS51352"/>
    </source>
</evidence>
<organism evidence="4 5">
    <name type="scientific">Proteiniclasticum ruminis</name>
    <dbReference type="NCBI Taxonomy" id="398199"/>
    <lineage>
        <taxon>Bacteria</taxon>
        <taxon>Bacillati</taxon>
        <taxon>Bacillota</taxon>
        <taxon>Clostridia</taxon>
        <taxon>Eubacteriales</taxon>
        <taxon>Clostridiaceae</taxon>
        <taxon>Proteiniclasticum</taxon>
    </lineage>
</organism>
<dbReference type="GO" id="GO:0016491">
    <property type="term" value="F:oxidoreductase activity"/>
    <property type="evidence" value="ECO:0007669"/>
    <property type="project" value="InterPro"/>
</dbReference>
<dbReference type="SUPFAM" id="SSF52833">
    <property type="entry name" value="Thioredoxin-like"/>
    <property type="match status" value="1"/>
</dbReference>
<evidence type="ECO:0000256" key="2">
    <source>
        <dbReference type="SAM" id="Phobius"/>
    </source>
</evidence>
<dbReference type="Proteomes" id="UP000183255">
    <property type="component" value="Unassembled WGS sequence"/>
</dbReference>
<dbReference type="Gene3D" id="3.40.30.10">
    <property type="entry name" value="Glutaredoxin"/>
    <property type="match status" value="1"/>
</dbReference>
<reference evidence="4 5" key="1">
    <citation type="submission" date="2016-10" db="EMBL/GenBank/DDBJ databases">
        <authorList>
            <person name="de Groot N.N."/>
        </authorList>
    </citation>
    <scope>NUCLEOTIDE SEQUENCE [LARGE SCALE GENOMIC DNA]</scope>
    <source>
        <strain evidence="4 5">CGMCC 1.5058</strain>
    </source>
</reference>
<dbReference type="InterPro" id="IPR017937">
    <property type="entry name" value="Thioredoxin_CS"/>
</dbReference>
<proteinExistence type="predicted"/>
<dbReference type="PROSITE" id="PS51352">
    <property type="entry name" value="THIOREDOXIN_2"/>
    <property type="match status" value="1"/>
</dbReference>
<dbReference type="CDD" id="cd02966">
    <property type="entry name" value="TlpA_like_family"/>
    <property type="match status" value="1"/>
</dbReference>
<evidence type="ECO:0000313" key="4">
    <source>
        <dbReference type="EMBL" id="SDI05890.1"/>
    </source>
</evidence>
<dbReference type="PANTHER" id="PTHR42852:SF17">
    <property type="entry name" value="THIOREDOXIN-LIKE PROTEIN HI_1115"/>
    <property type="match status" value="1"/>
</dbReference>
<dbReference type="EMBL" id="FNDZ01000001">
    <property type="protein sequence ID" value="SDI05890.1"/>
    <property type="molecule type" value="Genomic_DNA"/>
</dbReference>
<accession>A0A1G8HHH3</accession>
<evidence type="ECO:0000256" key="1">
    <source>
        <dbReference type="SAM" id="MobiDB-lite"/>
    </source>
</evidence>
<name>A0A1G8HHH3_9CLOT</name>
<dbReference type="Pfam" id="PF00578">
    <property type="entry name" value="AhpC-TSA"/>
    <property type="match status" value="1"/>
</dbReference>
<keyword evidence="2" id="KW-0812">Transmembrane</keyword>
<dbReference type="PROSITE" id="PS00194">
    <property type="entry name" value="THIOREDOXIN_1"/>
    <property type="match status" value="1"/>
</dbReference>
<sequence>MKKYSFILWILLLALVLGGGYYFMENYGKNATPQGVVDNGSGGEMETPSEPSETPAAEEEPSDKEETPVALDAIDKLKVKKPFSPEFTIYNGENKEVTLADYKGKKVILNFWASWCPPCVFEMPEFQALHEVLDPEETVLLAVNLTDGQRETKALADKFIEENDLTLNVLYDTTGSAFYEFKVSSIPQTFIIDEEGSVQYAIMGMTDKKTLDSILERME</sequence>
<keyword evidence="2" id="KW-0472">Membrane</keyword>
<dbReference type="PANTHER" id="PTHR42852">
    <property type="entry name" value="THIOL:DISULFIDE INTERCHANGE PROTEIN DSBE"/>
    <property type="match status" value="1"/>
</dbReference>
<dbReference type="InterPro" id="IPR000866">
    <property type="entry name" value="AhpC/TSA"/>
</dbReference>
<feature type="transmembrane region" description="Helical" evidence="2">
    <location>
        <begin position="6"/>
        <end position="24"/>
    </location>
</feature>
<dbReference type="RefSeq" id="WP_051651452.1">
    <property type="nucleotide sequence ID" value="NZ_DAMANS010000005.1"/>
</dbReference>
<dbReference type="GO" id="GO:0016209">
    <property type="term" value="F:antioxidant activity"/>
    <property type="evidence" value="ECO:0007669"/>
    <property type="project" value="InterPro"/>
</dbReference>
<dbReference type="InterPro" id="IPR013766">
    <property type="entry name" value="Thioredoxin_domain"/>
</dbReference>
<keyword evidence="2" id="KW-1133">Transmembrane helix</keyword>
<protein>
    <submittedName>
        <fullName evidence="4">Peroxiredoxin</fullName>
    </submittedName>
</protein>
<dbReference type="InterPro" id="IPR036249">
    <property type="entry name" value="Thioredoxin-like_sf"/>
</dbReference>